<organism evidence="2 3">
    <name type="scientific">Nocardioides acrostichi</name>
    <dbReference type="NCBI Taxonomy" id="2784339"/>
    <lineage>
        <taxon>Bacteria</taxon>
        <taxon>Bacillati</taxon>
        <taxon>Actinomycetota</taxon>
        <taxon>Actinomycetes</taxon>
        <taxon>Propionibacteriales</taxon>
        <taxon>Nocardioidaceae</taxon>
        <taxon>Nocardioides</taxon>
    </lineage>
</organism>
<gene>
    <name evidence="2" type="ORF">ISG29_02010</name>
</gene>
<dbReference type="RefSeq" id="WP_194501672.1">
    <property type="nucleotide sequence ID" value="NZ_JADIVZ010000001.1"/>
</dbReference>
<dbReference type="PANTHER" id="PTHR11786">
    <property type="entry name" value="N-HYDROXYARYLAMINE O-ACETYLTRANSFERASE"/>
    <property type="match status" value="1"/>
</dbReference>
<dbReference type="Gene3D" id="3.30.2140.10">
    <property type="entry name" value="Arylamine N-acetyltransferase"/>
    <property type="match status" value="1"/>
</dbReference>
<evidence type="ECO:0000313" key="2">
    <source>
        <dbReference type="EMBL" id="MBF4160445.1"/>
    </source>
</evidence>
<dbReference type="EMBL" id="JADIVZ010000001">
    <property type="protein sequence ID" value="MBF4160445.1"/>
    <property type="molecule type" value="Genomic_DNA"/>
</dbReference>
<dbReference type="Pfam" id="PF00797">
    <property type="entry name" value="Acetyltransf_2"/>
    <property type="match status" value="1"/>
</dbReference>
<accession>A0A930Y4Q5</accession>
<reference evidence="2" key="1">
    <citation type="submission" date="2020-11" db="EMBL/GenBank/DDBJ databases">
        <title>Nocardioides sp. CBS4Y-1, whole genome shotgun sequence.</title>
        <authorList>
            <person name="Tuo L."/>
        </authorList>
    </citation>
    <scope>NUCLEOTIDE SEQUENCE</scope>
    <source>
        <strain evidence="2">CBS4Y-1</strain>
    </source>
</reference>
<dbReference type="AlphaFoldDB" id="A0A930Y4Q5"/>
<proteinExistence type="inferred from homology"/>
<evidence type="ECO:0000256" key="1">
    <source>
        <dbReference type="ARBA" id="ARBA00006547"/>
    </source>
</evidence>
<dbReference type="Proteomes" id="UP000656804">
    <property type="component" value="Unassembled WGS sequence"/>
</dbReference>
<name>A0A930Y4Q5_9ACTN</name>
<protein>
    <submittedName>
        <fullName evidence="2">Arylamine N-acetyltransferase</fullName>
    </submittedName>
</protein>
<dbReference type="PANTHER" id="PTHR11786:SF0">
    <property type="entry name" value="ARYLAMINE N-ACETYLTRANSFERASE 4-RELATED"/>
    <property type="match status" value="1"/>
</dbReference>
<dbReference type="Gene3D" id="2.40.128.150">
    <property type="entry name" value="Cysteine proteinases"/>
    <property type="match status" value="1"/>
</dbReference>
<keyword evidence="3" id="KW-1185">Reference proteome</keyword>
<dbReference type="GO" id="GO:0016407">
    <property type="term" value="F:acetyltransferase activity"/>
    <property type="evidence" value="ECO:0007669"/>
    <property type="project" value="InterPro"/>
</dbReference>
<dbReference type="InterPro" id="IPR038765">
    <property type="entry name" value="Papain-like_cys_pep_sf"/>
</dbReference>
<dbReference type="SUPFAM" id="SSF54001">
    <property type="entry name" value="Cysteine proteinases"/>
    <property type="match status" value="1"/>
</dbReference>
<comment type="similarity">
    <text evidence="1">Belongs to the arylamine N-acetyltransferase family.</text>
</comment>
<dbReference type="InterPro" id="IPR001447">
    <property type="entry name" value="Arylamine_N-AcTrfase"/>
</dbReference>
<evidence type="ECO:0000313" key="3">
    <source>
        <dbReference type="Proteomes" id="UP000656804"/>
    </source>
</evidence>
<sequence length="278" mass="31698">MTELDADVLVRRYLECLGVEPGEPDLELLVRLHRAHAQRFSHDTIWMSRGRQSPFEELAMVDHLLDGEGGACVHLNCSFAWLLEQLGFDVVRHSARTQTLFDAEPLDGFGGHVALTVTLDGRRWLADIGMGHGLLEPVPLEPGEHVQEGGFRYCVEQVDGTSPGRWRFVHDPRLRTIQVVEFADEPAERADVERLYELTSYHPDSPFVRNLTVGRRLADGVLMLNHDTLVRRDSDGRTVTRLTSGDEWEQVLRDDFLLALPELTEDERDRLWTRMSHA</sequence>
<comment type="caution">
    <text evidence="2">The sequence shown here is derived from an EMBL/GenBank/DDBJ whole genome shotgun (WGS) entry which is preliminary data.</text>
</comment>